<name>A0AC59HPF0_ENTFL</name>
<sequence>MRTPNIAKEFENIDYQTDRDGNPKPRLEDKDNHTIDATRYGFNEDMWAKKKTKISKNQRNKIKRMF</sequence>
<reference evidence="1" key="1">
    <citation type="submission" date="2022-08" db="EMBL/GenBank/DDBJ databases">
        <title>Molecular epidemiological analysis of five strains of VanD-type vancomycin-resistant Enterococcus faecalis.</title>
        <authorList>
            <person name="Mimura K."/>
            <person name="Hashimoto Y."/>
            <person name="Tomita H."/>
        </authorList>
    </citation>
    <scope>NUCLEOTIDE SEQUENCE</scope>
    <source>
        <strain evidence="1">SVR2332</strain>
    </source>
</reference>
<protein>
    <submittedName>
        <fullName evidence="1">Uncharacterized protein</fullName>
    </submittedName>
</protein>
<evidence type="ECO:0000313" key="1">
    <source>
        <dbReference type="EMBL" id="BDQ61563.1"/>
    </source>
</evidence>
<evidence type="ECO:0000313" key="2">
    <source>
        <dbReference type="Proteomes" id="UP001317613"/>
    </source>
</evidence>
<dbReference type="Proteomes" id="UP001317613">
    <property type="component" value="Chromosome"/>
</dbReference>
<proteinExistence type="predicted"/>
<accession>A0AC59HPF0</accession>
<organism evidence="1 2">
    <name type="scientific">Enterococcus faecalis</name>
    <name type="common">Streptococcus faecalis</name>
    <dbReference type="NCBI Taxonomy" id="1351"/>
    <lineage>
        <taxon>Bacteria</taxon>
        <taxon>Bacillati</taxon>
        <taxon>Bacillota</taxon>
        <taxon>Bacilli</taxon>
        <taxon>Lactobacillales</taxon>
        <taxon>Enterococcaceae</taxon>
        <taxon>Enterococcus</taxon>
    </lineage>
</organism>
<dbReference type="EMBL" id="AP026729">
    <property type="protein sequence ID" value="BDQ61563.1"/>
    <property type="molecule type" value="Genomic_DNA"/>
</dbReference>
<gene>
    <name evidence="1" type="ORF">EfsSVR2332_16410</name>
</gene>